<protein>
    <submittedName>
        <fullName evidence="1">Uncharacterized protein</fullName>
    </submittedName>
</protein>
<proteinExistence type="predicted"/>
<gene>
    <name evidence="1" type="ORF">HPB48_000076</name>
</gene>
<name>A0A9J6GBM0_HAELO</name>
<evidence type="ECO:0000313" key="1">
    <source>
        <dbReference type="EMBL" id="KAH9371792.1"/>
    </source>
</evidence>
<dbReference type="AlphaFoldDB" id="A0A9J6GBM0"/>
<organism evidence="1 2">
    <name type="scientific">Haemaphysalis longicornis</name>
    <name type="common">Bush tick</name>
    <dbReference type="NCBI Taxonomy" id="44386"/>
    <lineage>
        <taxon>Eukaryota</taxon>
        <taxon>Metazoa</taxon>
        <taxon>Ecdysozoa</taxon>
        <taxon>Arthropoda</taxon>
        <taxon>Chelicerata</taxon>
        <taxon>Arachnida</taxon>
        <taxon>Acari</taxon>
        <taxon>Parasitiformes</taxon>
        <taxon>Ixodida</taxon>
        <taxon>Ixodoidea</taxon>
        <taxon>Ixodidae</taxon>
        <taxon>Haemaphysalinae</taxon>
        <taxon>Haemaphysalis</taxon>
    </lineage>
</organism>
<keyword evidence="2" id="KW-1185">Reference proteome</keyword>
<dbReference type="Proteomes" id="UP000821853">
    <property type="component" value="Chromosome 3"/>
</dbReference>
<dbReference type="EMBL" id="JABSTR010000005">
    <property type="protein sequence ID" value="KAH9371792.1"/>
    <property type="molecule type" value="Genomic_DNA"/>
</dbReference>
<sequence>MHADCVDCAAPWQPTSEAWRHSGAGRIPSALHCYPSYRGCCQVTYYRITVGNASSRHRTTTTADNRLSLSVPEATADSQKGIVRSFSRLLDFLSRSGKS</sequence>
<accession>A0A9J6GBM0</accession>
<reference evidence="1 2" key="1">
    <citation type="journal article" date="2020" name="Cell">
        <title>Large-Scale Comparative Analyses of Tick Genomes Elucidate Their Genetic Diversity and Vector Capacities.</title>
        <authorList>
            <consortium name="Tick Genome and Microbiome Consortium (TIGMIC)"/>
            <person name="Jia N."/>
            <person name="Wang J."/>
            <person name="Shi W."/>
            <person name="Du L."/>
            <person name="Sun Y."/>
            <person name="Zhan W."/>
            <person name="Jiang J.F."/>
            <person name="Wang Q."/>
            <person name="Zhang B."/>
            <person name="Ji P."/>
            <person name="Bell-Sakyi L."/>
            <person name="Cui X.M."/>
            <person name="Yuan T.T."/>
            <person name="Jiang B.G."/>
            <person name="Yang W.F."/>
            <person name="Lam T.T."/>
            <person name="Chang Q.C."/>
            <person name="Ding S.J."/>
            <person name="Wang X.J."/>
            <person name="Zhu J.G."/>
            <person name="Ruan X.D."/>
            <person name="Zhao L."/>
            <person name="Wei J.T."/>
            <person name="Ye R.Z."/>
            <person name="Que T.C."/>
            <person name="Du C.H."/>
            <person name="Zhou Y.H."/>
            <person name="Cheng J.X."/>
            <person name="Dai P.F."/>
            <person name="Guo W.B."/>
            <person name="Han X.H."/>
            <person name="Huang E.J."/>
            <person name="Li L.F."/>
            <person name="Wei W."/>
            <person name="Gao Y.C."/>
            <person name="Liu J.Z."/>
            <person name="Shao H.Z."/>
            <person name="Wang X."/>
            <person name="Wang C.C."/>
            <person name="Yang T.C."/>
            <person name="Huo Q.B."/>
            <person name="Li W."/>
            <person name="Chen H.Y."/>
            <person name="Chen S.E."/>
            <person name="Zhou L.G."/>
            <person name="Ni X.B."/>
            <person name="Tian J.H."/>
            <person name="Sheng Y."/>
            <person name="Liu T."/>
            <person name="Pan Y.S."/>
            <person name="Xia L.Y."/>
            <person name="Li J."/>
            <person name="Zhao F."/>
            <person name="Cao W.C."/>
        </authorList>
    </citation>
    <scope>NUCLEOTIDE SEQUENCE [LARGE SCALE GENOMIC DNA]</scope>
    <source>
        <strain evidence="1">HaeL-2018</strain>
    </source>
</reference>
<dbReference type="VEuPathDB" id="VectorBase:HLOH_063413"/>
<evidence type="ECO:0000313" key="2">
    <source>
        <dbReference type="Proteomes" id="UP000821853"/>
    </source>
</evidence>
<comment type="caution">
    <text evidence="1">The sequence shown here is derived from an EMBL/GenBank/DDBJ whole genome shotgun (WGS) entry which is preliminary data.</text>
</comment>